<feature type="transmembrane region" description="Helical" evidence="1">
    <location>
        <begin position="218"/>
        <end position="240"/>
    </location>
</feature>
<evidence type="ECO:0000256" key="1">
    <source>
        <dbReference type="SAM" id="Phobius"/>
    </source>
</evidence>
<protein>
    <submittedName>
        <fullName evidence="2">Uncharacterized protein</fullName>
    </submittedName>
</protein>
<keyword evidence="1" id="KW-0812">Transmembrane</keyword>
<feature type="transmembrane region" description="Helical" evidence="1">
    <location>
        <begin position="82"/>
        <end position="101"/>
    </location>
</feature>
<reference evidence="2 3" key="1">
    <citation type="submission" date="2024-08" db="EMBL/GenBank/DDBJ databases">
        <title>Sulfate-reducing bacteria isolated from formation water of the oil field in Kazakhstan and description of Pseudodesulfovibrio sp.</title>
        <authorList>
            <person name="Bidzhieva S.K."/>
            <person name="Tourova T.P."/>
            <person name="Grouzdev D.S."/>
            <person name="Beletsky A.V."/>
            <person name="Sokolova D.S."/>
            <person name="Samigullina S.R."/>
            <person name="Poltaraus A.B."/>
            <person name="Avtukh A.N."/>
            <person name="Tereshina V.M."/>
            <person name="Zhaparov N.S."/>
            <person name="Mardanov A.V."/>
            <person name="Nazina T.N."/>
        </authorList>
    </citation>
    <scope>NUCLEOTIDE SEQUENCE [LARGE SCALE GENOMIC DNA]</scope>
    <source>
        <strain evidence="2 3">9FUS</strain>
    </source>
</reference>
<evidence type="ECO:0000313" key="2">
    <source>
        <dbReference type="EMBL" id="MEZ7196634.1"/>
    </source>
</evidence>
<keyword evidence="3" id="KW-1185">Reference proteome</keyword>
<organism evidence="2 3">
    <name type="scientific">Pseudodesulfovibrio karagichevae</name>
    <dbReference type="NCBI Taxonomy" id="3239305"/>
    <lineage>
        <taxon>Bacteria</taxon>
        <taxon>Pseudomonadati</taxon>
        <taxon>Thermodesulfobacteriota</taxon>
        <taxon>Desulfovibrionia</taxon>
        <taxon>Desulfovibrionales</taxon>
        <taxon>Desulfovibrionaceae</taxon>
    </lineage>
</organism>
<feature type="transmembrane region" description="Helical" evidence="1">
    <location>
        <begin position="7"/>
        <end position="25"/>
    </location>
</feature>
<dbReference type="EMBL" id="JBGLYH010000016">
    <property type="protein sequence ID" value="MEZ7196634.1"/>
    <property type="molecule type" value="Genomic_DNA"/>
</dbReference>
<gene>
    <name evidence="2" type="ORF">AB6M95_07740</name>
</gene>
<feature type="transmembrane region" description="Helical" evidence="1">
    <location>
        <begin position="107"/>
        <end position="124"/>
    </location>
</feature>
<keyword evidence="1" id="KW-1133">Transmembrane helix</keyword>
<sequence>MSYGRAIKYYVVYFLIFSVFAWLRFQLADMGAASRLPGYMIPGETAWVMLCVFAAMSLRLIVMKPAERFAFERAGRRWARYAMYLGIFVLTACIGPIFVGAKLHSPNAWLAAFVPLALFPLILNEKREPYYLPARHAPKDGMGRPIKYSFIYMAAWITLNFAVVVFAVKFLHLGILPLALLVLLIQYAILLSMLYRLVVTKPHSRFEELSPRARRLRFARYAAAYAFFATIVPIVTHYAWRWRMPSHLYLELPLFLFAAMGTDVRLYRKGGGFANPFKPERKVDDQAIKRRLDRLARENNTPA</sequence>
<comment type="caution">
    <text evidence="2">The sequence shown here is derived from an EMBL/GenBank/DDBJ whole genome shotgun (WGS) entry which is preliminary data.</text>
</comment>
<feature type="transmembrane region" description="Helical" evidence="1">
    <location>
        <begin position="145"/>
        <end position="168"/>
    </location>
</feature>
<name>A0ABV4K3M2_9BACT</name>
<dbReference type="RefSeq" id="WP_371386160.1">
    <property type="nucleotide sequence ID" value="NZ_JBGLYH010000016.1"/>
</dbReference>
<accession>A0ABV4K3M2</accession>
<proteinExistence type="predicted"/>
<evidence type="ECO:0000313" key="3">
    <source>
        <dbReference type="Proteomes" id="UP001568698"/>
    </source>
</evidence>
<dbReference type="Proteomes" id="UP001568698">
    <property type="component" value="Unassembled WGS sequence"/>
</dbReference>
<feature type="transmembrane region" description="Helical" evidence="1">
    <location>
        <begin position="174"/>
        <end position="198"/>
    </location>
</feature>
<keyword evidence="1" id="KW-0472">Membrane</keyword>
<feature type="transmembrane region" description="Helical" evidence="1">
    <location>
        <begin position="45"/>
        <end position="62"/>
    </location>
</feature>